<sequence length="121" mass="12809">MTYSSGDQRPAALVFGGSRGIGAATATRLAADGLRVALTYASRTAHPTVGGRRNGVVPRRARGGHDHRREPHGGWRLRALTVASATWQRRPGDGGRAKYRASIASIDDTAEDAASPKRFCG</sequence>
<dbReference type="EMBL" id="BMES01000003">
    <property type="protein sequence ID" value="GGH31834.1"/>
    <property type="molecule type" value="Genomic_DNA"/>
</dbReference>
<comment type="caution">
    <text evidence="2">The sequence shown here is derived from an EMBL/GenBank/DDBJ whole genome shotgun (WGS) entry which is preliminary data.</text>
</comment>
<dbReference type="SUPFAM" id="SSF51735">
    <property type="entry name" value="NAD(P)-binding Rossmann-fold domains"/>
    <property type="match status" value="1"/>
</dbReference>
<reference evidence="2" key="1">
    <citation type="journal article" date="2014" name="Int. J. Syst. Evol. Microbiol.">
        <title>Complete genome sequence of Corynebacterium casei LMG S-19264T (=DSM 44701T), isolated from a smear-ripened cheese.</title>
        <authorList>
            <consortium name="US DOE Joint Genome Institute (JGI-PGF)"/>
            <person name="Walter F."/>
            <person name="Albersmeier A."/>
            <person name="Kalinowski J."/>
            <person name="Ruckert C."/>
        </authorList>
    </citation>
    <scope>NUCLEOTIDE SEQUENCE</scope>
    <source>
        <strain evidence="2">CGMCC 1.12214</strain>
    </source>
</reference>
<name>A0A917IAW8_9HYPH</name>
<accession>A0A917IAW8</accession>
<keyword evidence="3" id="KW-1185">Reference proteome</keyword>
<protein>
    <submittedName>
        <fullName evidence="2">Uncharacterized protein</fullName>
    </submittedName>
</protein>
<dbReference type="AlphaFoldDB" id="A0A917IAW8"/>
<feature type="compositionally biased region" description="Low complexity" evidence="1">
    <location>
        <begin position="49"/>
        <end position="58"/>
    </location>
</feature>
<dbReference type="Proteomes" id="UP000603912">
    <property type="component" value="Unassembled WGS sequence"/>
</dbReference>
<gene>
    <name evidence="2" type="ORF">GCM10007036_43290</name>
</gene>
<feature type="region of interest" description="Disordered" evidence="1">
    <location>
        <begin position="46"/>
        <end position="74"/>
    </location>
</feature>
<dbReference type="InterPro" id="IPR036291">
    <property type="entry name" value="NAD(P)-bd_dom_sf"/>
</dbReference>
<reference evidence="2" key="2">
    <citation type="submission" date="2020-09" db="EMBL/GenBank/DDBJ databases">
        <authorList>
            <person name="Sun Q."/>
            <person name="Zhou Y."/>
        </authorList>
    </citation>
    <scope>NUCLEOTIDE SEQUENCE</scope>
    <source>
        <strain evidence="2">CGMCC 1.12214</strain>
    </source>
</reference>
<evidence type="ECO:0000256" key="1">
    <source>
        <dbReference type="SAM" id="MobiDB-lite"/>
    </source>
</evidence>
<evidence type="ECO:0000313" key="2">
    <source>
        <dbReference type="EMBL" id="GGH31834.1"/>
    </source>
</evidence>
<dbReference type="Gene3D" id="3.40.50.720">
    <property type="entry name" value="NAD(P)-binding Rossmann-like Domain"/>
    <property type="match status" value="1"/>
</dbReference>
<proteinExistence type="predicted"/>
<feature type="compositionally biased region" description="Basic and acidic residues" evidence="1">
    <location>
        <begin position="63"/>
        <end position="73"/>
    </location>
</feature>
<evidence type="ECO:0000313" key="3">
    <source>
        <dbReference type="Proteomes" id="UP000603912"/>
    </source>
</evidence>
<organism evidence="2 3">
    <name type="scientific">Alsobacter metallidurans</name>
    <dbReference type="NCBI Taxonomy" id="340221"/>
    <lineage>
        <taxon>Bacteria</taxon>
        <taxon>Pseudomonadati</taxon>
        <taxon>Pseudomonadota</taxon>
        <taxon>Alphaproteobacteria</taxon>
        <taxon>Hyphomicrobiales</taxon>
        <taxon>Alsobacteraceae</taxon>
        <taxon>Alsobacter</taxon>
    </lineage>
</organism>